<organism evidence="1">
    <name type="scientific">Siphoviridae sp. ctLqe90</name>
    <dbReference type="NCBI Taxonomy" id="2825456"/>
    <lineage>
        <taxon>Viruses</taxon>
        <taxon>Duplodnaviria</taxon>
        <taxon>Heunggongvirae</taxon>
        <taxon>Uroviricota</taxon>
        <taxon>Caudoviricetes</taxon>
    </lineage>
</organism>
<proteinExistence type="predicted"/>
<evidence type="ECO:0000313" key="1">
    <source>
        <dbReference type="EMBL" id="DAE13299.1"/>
    </source>
</evidence>
<sequence>MSGFHRVAIKTVRPTYFHAWFQTEEKGVLRCRHKPYHLIYHVVYLGQLRGIVLQLFNVVSISAG</sequence>
<reference evidence="1" key="1">
    <citation type="journal article" date="2021" name="Proc. Natl. Acad. Sci. U.S.A.">
        <title>A Catalog of Tens of Thousands of Viruses from Human Metagenomes Reveals Hidden Associations with Chronic Diseases.</title>
        <authorList>
            <person name="Tisza M.J."/>
            <person name="Buck C.B."/>
        </authorList>
    </citation>
    <scope>NUCLEOTIDE SEQUENCE</scope>
    <source>
        <strain evidence="1">CtLqe90</strain>
    </source>
</reference>
<accession>A0A8S5Q3J4</accession>
<dbReference type="EMBL" id="BK015564">
    <property type="protein sequence ID" value="DAE13299.1"/>
    <property type="molecule type" value="Genomic_DNA"/>
</dbReference>
<name>A0A8S5Q3J4_9CAUD</name>
<protein>
    <submittedName>
        <fullName evidence="1">Uncharacterized protein</fullName>
    </submittedName>
</protein>